<evidence type="ECO:0000256" key="5">
    <source>
        <dbReference type="ARBA" id="ARBA00022827"/>
    </source>
</evidence>
<dbReference type="SMART" id="SM00563">
    <property type="entry name" value="PlsC"/>
    <property type="match status" value="1"/>
</dbReference>
<evidence type="ECO:0000313" key="15">
    <source>
        <dbReference type="Proteomes" id="UP000604046"/>
    </source>
</evidence>
<keyword evidence="12" id="KW-0812">Transmembrane</keyword>
<dbReference type="InterPro" id="IPR036291">
    <property type="entry name" value="NAD(P)-bd_dom_sf"/>
</dbReference>
<keyword evidence="12" id="KW-0472">Membrane</keyword>
<dbReference type="Gene3D" id="3.30.70.3450">
    <property type="match status" value="1"/>
</dbReference>
<dbReference type="Pfam" id="PF01553">
    <property type="entry name" value="Acyltransferase"/>
    <property type="match status" value="1"/>
</dbReference>
<feature type="binding site" evidence="9">
    <location>
        <begin position="1300"/>
        <end position="1303"/>
    </location>
    <ligand>
        <name>FAD</name>
        <dbReference type="ChEBI" id="CHEBI:57692"/>
    </ligand>
</feature>
<feature type="domain" description="FAD-binding PCMH-type" evidence="13">
    <location>
        <begin position="1180"/>
        <end position="1376"/>
    </location>
</feature>
<comment type="cofactor">
    <cofactor evidence="9">
        <name>FAD</name>
        <dbReference type="ChEBI" id="CHEBI:57692"/>
    </cofactor>
</comment>
<feature type="active site" description="Proton donor/acceptor" evidence="7">
    <location>
        <position position="1570"/>
    </location>
</feature>
<evidence type="ECO:0000256" key="8">
    <source>
        <dbReference type="PIRSR" id="PIRSR625650-2"/>
    </source>
</evidence>
<dbReference type="Gene3D" id="3.30.300.330">
    <property type="match status" value="1"/>
</dbReference>
<comment type="pathway">
    <text evidence="1">Glycerolipid metabolism; ether lipid biosynthesis.</text>
</comment>
<dbReference type="Pfam" id="PF02913">
    <property type="entry name" value="FAD-oxidase_C"/>
    <property type="match status" value="1"/>
</dbReference>
<dbReference type="Pfam" id="PF07993">
    <property type="entry name" value="NAD_binding_4"/>
    <property type="match status" value="1"/>
</dbReference>
<dbReference type="PROSITE" id="PS51387">
    <property type="entry name" value="FAD_PCMH"/>
    <property type="match status" value="1"/>
</dbReference>
<dbReference type="InterPro" id="IPR004113">
    <property type="entry name" value="FAD-bd_oxidored_4_C"/>
</dbReference>
<feature type="binding site" evidence="9">
    <location>
        <begin position="1360"/>
        <end position="1366"/>
    </location>
    <ligand>
        <name>FAD</name>
        <dbReference type="ChEBI" id="CHEBI:57692"/>
    </ligand>
</feature>
<dbReference type="Gene3D" id="1.10.45.10">
    <property type="entry name" value="Vanillyl-alcohol Oxidase, Chain A, domain 4"/>
    <property type="match status" value="1"/>
</dbReference>
<dbReference type="InterPro" id="IPR036318">
    <property type="entry name" value="FAD-bd_PCMH-like_sf"/>
</dbReference>
<dbReference type="SUPFAM" id="SSF56176">
    <property type="entry name" value="FAD-binding/transporter-associated domain-like"/>
    <property type="match status" value="1"/>
</dbReference>
<dbReference type="GO" id="GO:0005777">
    <property type="term" value="C:peroxisome"/>
    <property type="evidence" value="ECO:0007669"/>
    <property type="project" value="UniProtKB-ARBA"/>
</dbReference>
<dbReference type="InterPro" id="IPR016171">
    <property type="entry name" value="Vanillyl_alc_oxidase_C-sub2"/>
</dbReference>
<name>A0A812PDE8_9DINO</name>
<feature type="transmembrane region" description="Helical" evidence="12">
    <location>
        <begin position="174"/>
        <end position="193"/>
    </location>
</feature>
<keyword evidence="12" id="KW-1133">Transmembrane helix</keyword>
<dbReference type="PANTHER" id="PTHR46568:SF1">
    <property type="entry name" value="ALKYLDIHYDROXYACETONEPHOSPHATE SYNTHASE, PEROXISOMAL"/>
    <property type="match status" value="1"/>
</dbReference>
<dbReference type="GO" id="GO:0016746">
    <property type="term" value="F:acyltransferase activity"/>
    <property type="evidence" value="ECO:0007669"/>
    <property type="project" value="InterPro"/>
</dbReference>
<dbReference type="EMBL" id="CAJNDS010002135">
    <property type="protein sequence ID" value="CAE7345959.1"/>
    <property type="molecule type" value="Genomic_DNA"/>
</dbReference>
<dbReference type="Gene3D" id="3.30.43.10">
    <property type="entry name" value="Uridine Diphospho-n-acetylenolpyruvylglucosamine Reductase, domain 2"/>
    <property type="match status" value="1"/>
</dbReference>
<reference evidence="14" key="1">
    <citation type="submission" date="2021-02" db="EMBL/GenBank/DDBJ databases">
        <authorList>
            <person name="Dougan E. K."/>
            <person name="Rhodes N."/>
            <person name="Thang M."/>
            <person name="Chan C."/>
        </authorList>
    </citation>
    <scope>NUCLEOTIDE SEQUENCE</scope>
</reference>
<evidence type="ECO:0000256" key="11">
    <source>
        <dbReference type="SAM" id="MobiDB-lite"/>
    </source>
</evidence>
<sequence length="1685" mass="182829">MAEAVLSAREVLGRGVAPSKGRPRAGLQKSSFRDRGAEQTPGRDCVLGQQLCVCVQTASEPPLRGALLLGCVLGLASLLAPVLPGLPPLPGLPWLIAWLAWLPSLYALLRAALFLVVGGVVASMPARMAARWLAAEPSLKASPWMLEGLPPASRPEGLQACKALDAGNARIDGAVLLTGATGFVGGCILYSLLARAEHLGITKIVLLVRSRRGSTLAERIHKLREKAMFDELRDTFDKLVVGLEGDTSKQNFGWGKAQVSWPHMEPLRAVLHCAGDVRFTQPMQQAAICLISATLQMQQLASQWKAARFVFVSTAFVHATPPCKANLAERLVELQEFDAMELYRDALRQGSWAQNAMKALGFPNTYAFCKAVAEHLVMAGDDEGLDVRIVRPSIVGPAWAFPYIGWAGDKPSTVVGGLALLGRRGLLGGLQVFQDAFSHPSPVVPVDLVAEEAVKALAGGGVRRIVHACLDSSEADKMFSFKSLQRHYYQLLALKGSLTLPELGFKAKLLRWSDHASVFQVIHALLHLLPSKLSVTCCVCLQWILACLGVTSRLLDNLVKSSQCSQSCSELPRLYQPFSSPRRPWHFCSSLRLPEDWCIHEYLLICARAGHAFAESAGLHGPGRSYAKEFAELQIFSPSTLWADAVVTLAHPKASIFQALVAFLVRRGLSWINLTVAMDGASLHSFTKISTPLVLCPQHRSMLDFVIVGLTCFQMQPMLPMLQLPHVAADAEFFALPVLGRVLAWLGAFRVQRNRHGQPDPALRASVDQALRSGRPLEIYLEGLRSRGRRQLRLRTGLLKALQSHSRPMALVPLAMSYELLPEDASLYREIAGLPREPLRSSSFFSWVLRGLRGELVPLGEAFLRFGAPHTLEESTNVDALASKVQTELVELSSVTTLHCRALAQVLALSVESVEAALQMETLVRSSCIPDSAKPSLSSSECWPLVLQAATLAPIRRHLPEQWGRWLVEGLEEGAKEKTATAETAAGHGLGLALAELAGALRAQLLAAEKAAKHAEEVLRQSGMVAITEVDLLQLLEGLPPLLARGAASVVANSAKSEGHASHAGHATRGRGKGGSFATPLWPETDELQSDEALDRWGFKDTKFVAQYVNGRPAARITSRRYSKALGPSRPLFQLWEFLQRQLAVPLDVLDVLESSIPDLPKPAPGHGLADIWQLRTRQTVRFSDAVVCPESEQEVEVLVKAATSFNQGKGFGIIPVGGRTNVTSATACPPKEVDPRPFVSLDMRGLSKVLWVNAEDGVAMVEAGITGVSLQEALKQHGVTMGMEPDSMELSTLGGWIATRASGMKRARYGNIEDMVLDTRVVTPSGPLWQRHGGSSLAQSAIGRASANVGLPALVLGSEGCLGIITCAVVRVQRLPEVVEYQSVLFPTWDKGAEWMREVARLPAALRPASCRLMDQKQLQLAQALKEPEGRMASLRAGLRQAFLYLMGLSGPETAAVTLVFEGTREEVNLQKKLVARLVARAGGLWAGASSGAAGYALTFAIAYLRDFGLDYRILAESLETMVPWSMIDQVWPAVTAAVEEKHRLLRLPGRPFMSCRMTQLYDEGGVLYMYIAVCTTGLEPKRALEAFETLEHVARQAVLDAGGCLSHHHGIGKLRAALLPSTQSPVLSQTLRDLKAVLDPSNILAARNGVWGAPFKREGPESKSCKACEDYSPLRNSFGVFQN</sequence>
<feature type="binding site" evidence="8">
    <location>
        <position position="1507"/>
    </location>
    <ligand>
        <name>substrate</name>
    </ligand>
</feature>
<dbReference type="EC" id="2.5.1.26" evidence="3"/>
<evidence type="ECO:0000256" key="12">
    <source>
        <dbReference type="SAM" id="Phobius"/>
    </source>
</evidence>
<evidence type="ECO:0000256" key="4">
    <source>
        <dbReference type="ARBA" id="ARBA00022630"/>
    </source>
</evidence>
<evidence type="ECO:0000313" key="14">
    <source>
        <dbReference type="EMBL" id="CAE7345959.1"/>
    </source>
</evidence>
<dbReference type="Gene3D" id="3.30.465.10">
    <property type="match status" value="1"/>
</dbReference>
<dbReference type="InterPro" id="IPR006094">
    <property type="entry name" value="Oxid_FAD_bind_N"/>
</dbReference>
<keyword evidence="4" id="KW-0285">Flavoprotein</keyword>
<keyword evidence="5 9" id="KW-0274">FAD</keyword>
<dbReference type="Proteomes" id="UP000604046">
    <property type="component" value="Unassembled WGS sequence"/>
</dbReference>
<dbReference type="InterPro" id="IPR016169">
    <property type="entry name" value="FAD-bd_PCMH_sub2"/>
</dbReference>
<dbReference type="GO" id="GO:0071949">
    <property type="term" value="F:FAD binding"/>
    <property type="evidence" value="ECO:0007669"/>
    <property type="project" value="InterPro"/>
</dbReference>
<feature type="region of interest" description="Disordered" evidence="11">
    <location>
        <begin position="16"/>
        <end position="41"/>
    </location>
</feature>
<dbReference type="Gene3D" id="3.40.50.720">
    <property type="entry name" value="NAD(P)-binding Rossmann-like Domain"/>
    <property type="match status" value="1"/>
</dbReference>
<keyword evidence="15" id="KW-1185">Reference proteome</keyword>
<dbReference type="InterPro" id="IPR025650">
    <property type="entry name" value="Alkyl-DHAP_Synthase"/>
</dbReference>
<feature type="transmembrane region" description="Helical" evidence="12">
    <location>
        <begin position="66"/>
        <end position="83"/>
    </location>
</feature>
<feature type="transmembrane region" description="Helical" evidence="12">
    <location>
        <begin position="95"/>
        <end position="122"/>
    </location>
</feature>
<dbReference type="GO" id="GO:0008609">
    <property type="term" value="F:alkylglycerone-phosphate synthase activity"/>
    <property type="evidence" value="ECO:0007669"/>
    <property type="project" value="UniProtKB-EC"/>
</dbReference>
<evidence type="ECO:0000256" key="7">
    <source>
        <dbReference type="PIRSR" id="PIRSR625650-1"/>
    </source>
</evidence>
<dbReference type="PANTHER" id="PTHR46568">
    <property type="entry name" value="ALKYLDIHYDROXYACETONEPHOSPHATE SYNTHASE, PEROXISOMAL"/>
    <property type="match status" value="1"/>
</dbReference>
<dbReference type="InterPro" id="IPR016167">
    <property type="entry name" value="FAD-bd_PCMH_sub1"/>
</dbReference>
<evidence type="ECO:0000256" key="9">
    <source>
        <dbReference type="PIRSR" id="PIRSR625650-3"/>
    </source>
</evidence>
<gene>
    <name evidence="14" type="primary">AGPS</name>
    <name evidence="14" type="ORF">SNAT2548_LOCUS18144</name>
</gene>
<dbReference type="SUPFAM" id="SSF55103">
    <property type="entry name" value="FAD-linked oxidases, C-terminal domain"/>
    <property type="match status" value="1"/>
</dbReference>
<dbReference type="SUPFAM" id="SSF51735">
    <property type="entry name" value="NAD(P)-binding Rossmann-fold domains"/>
    <property type="match status" value="1"/>
</dbReference>
<feature type="region of interest" description="Disordered" evidence="11">
    <location>
        <begin position="1057"/>
        <end position="1082"/>
    </location>
</feature>
<dbReference type="OrthoDB" id="5332616at2759"/>
<feature type="binding site" evidence="9">
    <location>
        <begin position="1287"/>
        <end position="1293"/>
    </location>
    <ligand>
        <name>FAD</name>
        <dbReference type="ChEBI" id="CHEBI:57692"/>
    </ligand>
</feature>
<accession>A0A812PDE8</accession>
<dbReference type="InterPro" id="IPR016166">
    <property type="entry name" value="FAD-bd_PCMH"/>
</dbReference>
<protein>
    <recommendedName>
        <fullName evidence="3">alkylglycerone-phosphate synthase</fullName>
        <ecNumber evidence="3">2.5.1.26</ecNumber>
    </recommendedName>
    <alternativeName>
        <fullName evidence="6">Alkylglycerone-phosphate synthase</fullName>
    </alternativeName>
</protein>
<evidence type="ECO:0000256" key="1">
    <source>
        <dbReference type="ARBA" id="ARBA00004670"/>
    </source>
</evidence>
<dbReference type="GO" id="GO:0008610">
    <property type="term" value="P:lipid biosynthetic process"/>
    <property type="evidence" value="ECO:0007669"/>
    <property type="project" value="InterPro"/>
</dbReference>
<dbReference type="Pfam" id="PF01565">
    <property type="entry name" value="FAD_binding_4"/>
    <property type="match status" value="1"/>
</dbReference>
<evidence type="ECO:0000259" key="13">
    <source>
        <dbReference type="PROSITE" id="PS51387"/>
    </source>
</evidence>
<dbReference type="InterPro" id="IPR013120">
    <property type="entry name" value="FAR_NAD-bd"/>
</dbReference>
<dbReference type="InterPro" id="IPR002123">
    <property type="entry name" value="Plipid/glycerol_acylTrfase"/>
</dbReference>
<evidence type="ECO:0000256" key="3">
    <source>
        <dbReference type="ARBA" id="ARBA00012385"/>
    </source>
</evidence>
<evidence type="ECO:0000256" key="6">
    <source>
        <dbReference type="ARBA" id="ARBA00031574"/>
    </source>
</evidence>
<organism evidence="14 15">
    <name type="scientific">Symbiodinium natans</name>
    <dbReference type="NCBI Taxonomy" id="878477"/>
    <lineage>
        <taxon>Eukaryota</taxon>
        <taxon>Sar</taxon>
        <taxon>Alveolata</taxon>
        <taxon>Dinophyceae</taxon>
        <taxon>Suessiales</taxon>
        <taxon>Symbiodiniaceae</taxon>
        <taxon>Symbiodinium</taxon>
    </lineage>
</organism>
<comment type="similarity">
    <text evidence="2">Belongs to the FAD-binding oxidoreductase/transferase type 4 family.</text>
</comment>
<proteinExistence type="inferred from homology"/>
<evidence type="ECO:0000256" key="2">
    <source>
        <dbReference type="ARBA" id="ARBA00008000"/>
    </source>
</evidence>
<dbReference type="SUPFAM" id="SSF69593">
    <property type="entry name" value="Glycerol-3-phosphate (1)-acyltransferase"/>
    <property type="match status" value="1"/>
</dbReference>
<dbReference type="InterPro" id="IPR016164">
    <property type="entry name" value="FAD-linked_Oxase-like_C"/>
</dbReference>
<comment type="caution">
    <text evidence="14">The sequence shown here is derived from an EMBL/GenBank/DDBJ whole genome shotgun (WGS) entry which is preliminary data.</text>
</comment>
<evidence type="ECO:0000256" key="10">
    <source>
        <dbReference type="PIRSR" id="PIRSR625650-4"/>
    </source>
</evidence>
<feature type="site" description="Important for enzyme activity" evidence="10">
    <location>
        <position position="1413"/>
    </location>
</feature>